<keyword evidence="2" id="KW-1185">Reference proteome</keyword>
<name>A0A1C3RH86_9PROT</name>
<accession>A0A1C3RH86</accession>
<organism evidence="1 2">
    <name type="scientific">Candidatus Terasakiella magnetica</name>
    <dbReference type="NCBI Taxonomy" id="1867952"/>
    <lineage>
        <taxon>Bacteria</taxon>
        <taxon>Pseudomonadati</taxon>
        <taxon>Pseudomonadota</taxon>
        <taxon>Alphaproteobacteria</taxon>
        <taxon>Rhodospirillales</taxon>
        <taxon>Terasakiellaceae</taxon>
        <taxon>Terasakiella</taxon>
    </lineage>
</organism>
<dbReference type="RefSeq" id="WP_069188648.1">
    <property type="nucleotide sequence ID" value="NZ_FLYE01000013.1"/>
</dbReference>
<proteinExistence type="predicted"/>
<dbReference type="STRING" id="1867952.MTBPR1_200024"/>
<reference evidence="1 2" key="1">
    <citation type="submission" date="2016-07" db="EMBL/GenBank/DDBJ databases">
        <authorList>
            <person name="Lefevre C.T."/>
        </authorList>
    </citation>
    <scope>NUCLEOTIDE SEQUENCE [LARGE SCALE GENOMIC DNA]</scope>
    <source>
        <strain evidence="1">PR1</strain>
    </source>
</reference>
<dbReference type="Proteomes" id="UP000231658">
    <property type="component" value="Unassembled WGS sequence"/>
</dbReference>
<protein>
    <submittedName>
        <fullName evidence="1">Uncharacterized protein</fullName>
    </submittedName>
</protein>
<dbReference type="EMBL" id="FLYE01000013">
    <property type="protein sequence ID" value="SCA56544.1"/>
    <property type="molecule type" value="Genomic_DNA"/>
</dbReference>
<dbReference type="AlphaFoldDB" id="A0A1C3RH86"/>
<gene>
    <name evidence="1" type="ORF">MTBPR1_200024</name>
</gene>
<evidence type="ECO:0000313" key="2">
    <source>
        <dbReference type="Proteomes" id="UP000231658"/>
    </source>
</evidence>
<sequence>MVKILTVEAIDYEAERFIPETWDTDADKYTDVLKSMAHRLLSIIYFNSNEDMKPFNLGLSDGVVHTFKEQYDFNGEIKKRKFEDSESQAEYEDGFKEGFKNGILLHYNVDCFMKHGLNKRNYHPIVIDYEGTK</sequence>
<evidence type="ECO:0000313" key="1">
    <source>
        <dbReference type="EMBL" id="SCA56544.1"/>
    </source>
</evidence>